<accession>A0ABP0QRQ1</accession>
<proteinExistence type="predicted"/>
<gene>
    <name evidence="1" type="ORF">CCMP2556_LOCUS43652</name>
</gene>
<protein>
    <submittedName>
        <fullName evidence="1">Uncharacterized protein</fullName>
    </submittedName>
</protein>
<name>A0ABP0QRQ1_9DINO</name>
<dbReference type="EMBL" id="CAXAMN010024917">
    <property type="protein sequence ID" value="CAK9090945.1"/>
    <property type="molecule type" value="Genomic_DNA"/>
</dbReference>
<comment type="caution">
    <text evidence="1">The sequence shown here is derived from an EMBL/GenBank/DDBJ whole genome shotgun (WGS) entry which is preliminary data.</text>
</comment>
<evidence type="ECO:0000313" key="2">
    <source>
        <dbReference type="Proteomes" id="UP001642484"/>
    </source>
</evidence>
<evidence type="ECO:0000313" key="1">
    <source>
        <dbReference type="EMBL" id="CAK9090945.1"/>
    </source>
</evidence>
<keyword evidence="2" id="KW-1185">Reference proteome</keyword>
<sequence length="102" mass="11656">MPTVYSTKVTLPLEGYMYVAGQSDRFDLSCLAGEVLFSDNIDTQYLHLPLADWFALRKHSMAQAWHKPQDVFYIDEYGCANLFPVSDRKEKDLLPCQSSVSM</sequence>
<reference evidence="1 2" key="1">
    <citation type="submission" date="2024-02" db="EMBL/GenBank/DDBJ databases">
        <authorList>
            <person name="Chen Y."/>
            <person name="Shah S."/>
            <person name="Dougan E. K."/>
            <person name="Thang M."/>
            <person name="Chan C."/>
        </authorList>
    </citation>
    <scope>NUCLEOTIDE SEQUENCE [LARGE SCALE GENOMIC DNA]</scope>
</reference>
<dbReference type="Proteomes" id="UP001642484">
    <property type="component" value="Unassembled WGS sequence"/>
</dbReference>
<organism evidence="1 2">
    <name type="scientific">Durusdinium trenchii</name>
    <dbReference type="NCBI Taxonomy" id="1381693"/>
    <lineage>
        <taxon>Eukaryota</taxon>
        <taxon>Sar</taxon>
        <taxon>Alveolata</taxon>
        <taxon>Dinophyceae</taxon>
        <taxon>Suessiales</taxon>
        <taxon>Symbiodiniaceae</taxon>
        <taxon>Durusdinium</taxon>
    </lineage>
</organism>